<dbReference type="EMBL" id="LLXH01010161">
    <property type="protein sequence ID" value="PKC50381.1"/>
    <property type="molecule type" value="Genomic_DNA"/>
</dbReference>
<proteinExistence type="predicted"/>
<evidence type="ECO:0000256" key="1">
    <source>
        <dbReference type="SAM" id="Phobius"/>
    </source>
</evidence>
<keyword evidence="1" id="KW-0812">Transmembrane</keyword>
<keyword evidence="1" id="KW-1133">Transmembrane helix</keyword>
<name>A0A2N0QH53_9GLOM</name>
<feature type="transmembrane region" description="Helical" evidence="1">
    <location>
        <begin position="7"/>
        <end position="33"/>
    </location>
</feature>
<accession>A0A2N0QH53</accession>
<protein>
    <submittedName>
        <fullName evidence="2">Uncharacterized protein</fullName>
    </submittedName>
</protein>
<evidence type="ECO:0000313" key="3">
    <source>
        <dbReference type="Proteomes" id="UP000232688"/>
    </source>
</evidence>
<sequence length="59" mass="6948">MDKPRGWLAILLVLPHNIQLIWLLDQVMVYLWVVYHQWQAPGSKLTTLFIGGISKGWRF</sequence>
<dbReference type="Proteomes" id="UP000232688">
    <property type="component" value="Unassembled WGS sequence"/>
</dbReference>
<dbReference type="VEuPathDB" id="FungiDB:RhiirA1_543884"/>
<gene>
    <name evidence="2" type="ORF">RhiirA1_543884</name>
</gene>
<evidence type="ECO:0000313" key="2">
    <source>
        <dbReference type="EMBL" id="PKC50381.1"/>
    </source>
</evidence>
<keyword evidence="1" id="KW-0472">Membrane</keyword>
<reference evidence="2 3" key="2">
    <citation type="submission" date="2017-10" db="EMBL/GenBank/DDBJ databases">
        <title>Genome analyses suggest a sexual origin of heterokaryosis in a supposedly ancient asexual fungus.</title>
        <authorList>
            <person name="Corradi N."/>
            <person name="Sedzielewska K."/>
            <person name="Noel J."/>
            <person name="Charron P."/>
            <person name="Farinelli L."/>
            <person name="Marton T."/>
            <person name="Kruger M."/>
            <person name="Pelin A."/>
            <person name="Brachmann A."/>
            <person name="Corradi N."/>
        </authorList>
    </citation>
    <scope>NUCLEOTIDE SEQUENCE [LARGE SCALE GENOMIC DNA]</scope>
    <source>
        <strain evidence="2 3">A1</strain>
    </source>
</reference>
<reference evidence="2 3" key="1">
    <citation type="submission" date="2017-10" db="EMBL/GenBank/DDBJ databases">
        <title>Extensive intraspecific genome diversity in a model arbuscular mycorrhizal fungus.</title>
        <authorList>
            <person name="Chen E.C.H."/>
            <person name="Morin E."/>
            <person name="Baudet D."/>
            <person name="Noel J."/>
            <person name="Ndikumana S."/>
            <person name="Charron P."/>
            <person name="St-Onge C."/>
            <person name="Giorgi J."/>
            <person name="Grigoriev I.V."/>
            <person name="Roux C."/>
            <person name="Martin F.M."/>
            <person name="Corradi N."/>
        </authorList>
    </citation>
    <scope>NUCLEOTIDE SEQUENCE [LARGE SCALE GENOMIC DNA]</scope>
    <source>
        <strain evidence="2 3">A1</strain>
    </source>
</reference>
<comment type="caution">
    <text evidence="2">The sequence shown here is derived from an EMBL/GenBank/DDBJ whole genome shotgun (WGS) entry which is preliminary data.</text>
</comment>
<dbReference type="AlphaFoldDB" id="A0A2N0QH53"/>
<organism evidence="2 3">
    <name type="scientific">Rhizophagus irregularis</name>
    <dbReference type="NCBI Taxonomy" id="588596"/>
    <lineage>
        <taxon>Eukaryota</taxon>
        <taxon>Fungi</taxon>
        <taxon>Fungi incertae sedis</taxon>
        <taxon>Mucoromycota</taxon>
        <taxon>Glomeromycotina</taxon>
        <taxon>Glomeromycetes</taxon>
        <taxon>Glomerales</taxon>
        <taxon>Glomeraceae</taxon>
        <taxon>Rhizophagus</taxon>
    </lineage>
</organism>